<feature type="region of interest" description="Disordered" evidence="1">
    <location>
        <begin position="1"/>
        <end position="33"/>
    </location>
</feature>
<dbReference type="InterPro" id="IPR000210">
    <property type="entry name" value="BTB/POZ_dom"/>
</dbReference>
<evidence type="ECO:0000256" key="1">
    <source>
        <dbReference type="SAM" id="MobiDB-lite"/>
    </source>
</evidence>
<protein>
    <recommendedName>
        <fullName evidence="2">BTB domain-containing protein</fullName>
    </recommendedName>
</protein>
<organism evidence="3 4">
    <name type="scientific">Arthrobotrys flagrans</name>
    <name type="common">Nematode-trapping fungus</name>
    <name type="synonym">Trichothecium flagrans</name>
    <dbReference type="NCBI Taxonomy" id="97331"/>
    <lineage>
        <taxon>Eukaryota</taxon>
        <taxon>Fungi</taxon>
        <taxon>Dikarya</taxon>
        <taxon>Ascomycota</taxon>
        <taxon>Pezizomycotina</taxon>
        <taxon>Orbiliomycetes</taxon>
        <taxon>Orbiliales</taxon>
        <taxon>Orbiliaceae</taxon>
        <taxon>Arthrobotrys</taxon>
    </lineage>
</organism>
<dbReference type="PROSITE" id="PS50097">
    <property type="entry name" value="BTB"/>
    <property type="match status" value="1"/>
</dbReference>
<proteinExistence type="predicted"/>
<dbReference type="Gene3D" id="3.30.710.10">
    <property type="entry name" value="Potassium Channel Kv1.1, Chain A"/>
    <property type="match status" value="1"/>
</dbReference>
<dbReference type="AlphaFoldDB" id="A0A436ZXB6"/>
<dbReference type="EMBL" id="SAEB01000009">
    <property type="protein sequence ID" value="RVD83539.1"/>
    <property type="molecule type" value="Genomic_DNA"/>
</dbReference>
<name>A0A436ZXB6_ARTFL</name>
<accession>A0A436ZXB6</accession>
<keyword evidence="4" id="KW-1185">Reference proteome</keyword>
<gene>
    <name evidence="3" type="ORF">DFL_007925</name>
</gene>
<feature type="compositionally biased region" description="Basic and acidic residues" evidence="1">
    <location>
        <begin position="8"/>
        <end position="22"/>
    </location>
</feature>
<comment type="caution">
    <text evidence="3">The sequence shown here is derived from an EMBL/GenBank/DDBJ whole genome shotgun (WGS) entry which is preliminary data.</text>
</comment>
<dbReference type="VEuPathDB" id="FungiDB:DFL_007925"/>
<dbReference type="InterPro" id="IPR011333">
    <property type="entry name" value="SKP1/BTB/POZ_sf"/>
</dbReference>
<dbReference type="GeneID" id="93590236"/>
<evidence type="ECO:0000259" key="2">
    <source>
        <dbReference type="PROSITE" id="PS50097"/>
    </source>
</evidence>
<feature type="domain" description="BTB" evidence="2">
    <location>
        <begin position="50"/>
        <end position="119"/>
    </location>
</feature>
<dbReference type="PANTHER" id="PTHR47843:SF2">
    <property type="entry name" value="BTB DOMAIN-CONTAINING PROTEIN"/>
    <property type="match status" value="1"/>
</dbReference>
<dbReference type="PANTHER" id="PTHR47843">
    <property type="entry name" value="BTB DOMAIN-CONTAINING PROTEIN-RELATED"/>
    <property type="match status" value="1"/>
</dbReference>
<dbReference type="CDD" id="cd18186">
    <property type="entry name" value="BTB_POZ_ZBTB_KLHL-like"/>
    <property type="match status" value="1"/>
</dbReference>
<dbReference type="SMART" id="SM00225">
    <property type="entry name" value="BTB"/>
    <property type="match status" value="1"/>
</dbReference>
<dbReference type="Proteomes" id="UP000283090">
    <property type="component" value="Unassembled WGS sequence"/>
</dbReference>
<reference evidence="3 4" key="1">
    <citation type="submission" date="2019-01" db="EMBL/GenBank/DDBJ databases">
        <title>Intercellular communication is required for trap formation in the nematode-trapping fungus Duddingtonia flagrans.</title>
        <authorList>
            <person name="Youssar L."/>
            <person name="Wernet V."/>
            <person name="Hensel N."/>
            <person name="Hildebrandt H.-G."/>
            <person name="Fischer R."/>
        </authorList>
    </citation>
    <scope>NUCLEOTIDE SEQUENCE [LARGE SCALE GENOMIC DNA]</scope>
    <source>
        <strain evidence="3 4">CBS H-5679</strain>
    </source>
</reference>
<sequence>MAVDQETLSEHIHGEPPSKRLGSEMQGETSPAPTSEYGLMLGKLWDPEFSDVTIYVGPSRREYKLHRTIICAESEYLRKACKSVKPGGSPHRVELRNIKSATFDIILKWIYSCGYNVPGDYEPSKFLDTYTTADYLSIHSLKEEIMHQITSIIQVDVMKNKATQDCTIPNPIHLMRRFAQVSSSKDFDVLQKPVQQFLALRGVNTEWVKGMAASAKNNHNLFNGLIIDTLQKVVFANFCQTYAYMAIGGQKTPAACR</sequence>
<dbReference type="Pfam" id="PF00651">
    <property type="entry name" value="BTB"/>
    <property type="match status" value="1"/>
</dbReference>
<dbReference type="RefSeq" id="XP_067489083.1">
    <property type="nucleotide sequence ID" value="XM_067637581.1"/>
</dbReference>
<dbReference type="SUPFAM" id="SSF54695">
    <property type="entry name" value="POZ domain"/>
    <property type="match status" value="1"/>
</dbReference>
<dbReference type="OrthoDB" id="6359816at2759"/>
<evidence type="ECO:0000313" key="4">
    <source>
        <dbReference type="Proteomes" id="UP000283090"/>
    </source>
</evidence>
<evidence type="ECO:0000313" key="3">
    <source>
        <dbReference type="EMBL" id="RVD83539.1"/>
    </source>
</evidence>